<dbReference type="Proteomes" id="UP001500795">
    <property type="component" value="Unassembled WGS sequence"/>
</dbReference>
<keyword evidence="2" id="KW-0732">Signal</keyword>
<sequence length="93" mass="11095">MKTNIKSLLLSALVMAGPLHAADHDKHPKPQHEQRQKMEDMSPEQFRKHLEHGYERTSDKKERKQFLKRLEERKSKMSEAHRKVADRFLAKHK</sequence>
<comment type="caution">
    <text evidence="3">The sequence shown here is derived from an EMBL/GenBank/DDBJ whole genome shotgun (WGS) entry which is preliminary data.</text>
</comment>
<dbReference type="EMBL" id="BAABCX010000002">
    <property type="protein sequence ID" value="GAA3537784.1"/>
    <property type="molecule type" value="Genomic_DNA"/>
</dbReference>
<proteinExistence type="predicted"/>
<evidence type="ECO:0000256" key="1">
    <source>
        <dbReference type="SAM" id="MobiDB-lite"/>
    </source>
</evidence>
<evidence type="ECO:0000313" key="4">
    <source>
        <dbReference type="Proteomes" id="UP001500795"/>
    </source>
</evidence>
<feature type="signal peptide" evidence="2">
    <location>
        <begin position="1"/>
        <end position="21"/>
    </location>
</feature>
<feature type="chain" id="PRO_5045236921" evidence="2">
    <location>
        <begin position="22"/>
        <end position="93"/>
    </location>
</feature>
<dbReference type="RefSeq" id="WP_344956864.1">
    <property type="nucleotide sequence ID" value="NZ_BAABCX010000002.1"/>
</dbReference>
<feature type="compositionally biased region" description="Basic and acidic residues" evidence="1">
    <location>
        <begin position="21"/>
        <end position="93"/>
    </location>
</feature>
<evidence type="ECO:0000313" key="3">
    <source>
        <dbReference type="EMBL" id="GAA3537784.1"/>
    </source>
</evidence>
<reference evidence="4" key="1">
    <citation type="journal article" date="2019" name="Int. J. Syst. Evol. Microbiol.">
        <title>The Global Catalogue of Microorganisms (GCM) 10K type strain sequencing project: providing services to taxonomists for standard genome sequencing and annotation.</title>
        <authorList>
            <consortium name="The Broad Institute Genomics Platform"/>
            <consortium name="The Broad Institute Genome Sequencing Center for Infectious Disease"/>
            <person name="Wu L."/>
            <person name="Ma J."/>
        </authorList>
    </citation>
    <scope>NUCLEOTIDE SEQUENCE [LARGE SCALE GENOMIC DNA]</scope>
    <source>
        <strain evidence="4">JCM 17110</strain>
    </source>
</reference>
<accession>A0ABP6VN85</accession>
<organism evidence="3 4">
    <name type="scientific">Zobellella aerophila</name>
    <dbReference type="NCBI Taxonomy" id="870480"/>
    <lineage>
        <taxon>Bacteria</taxon>
        <taxon>Pseudomonadati</taxon>
        <taxon>Pseudomonadota</taxon>
        <taxon>Gammaproteobacteria</taxon>
        <taxon>Aeromonadales</taxon>
        <taxon>Aeromonadaceae</taxon>
        <taxon>Zobellella</taxon>
    </lineage>
</organism>
<feature type="region of interest" description="Disordered" evidence="1">
    <location>
        <begin position="19"/>
        <end position="93"/>
    </location>
</feature>
<protein>
    <submittedName>
        <fullName evidence="3">Uncharacterized protein</fullName>
    </submittedName>
</protein>
<evidence type="ECO:0000256" key="2">
    <source>
        <dbReference type="SAM" id="SignalP"/>
    </source>
</evidence>
<keyword evidence="4" id="KW-1185">Reference proteome</keyword>
<name>A0ABP6VN85_9GAMM</name>
<gene>
    <name evidence="3" type="ORF">GCM10022394_16760</name>
</gene>